<evidence type="ECO:0000256" key="1">
    <source>
        <dbReference type="SAM" id="MobiDB-lite"/>
    </source>
</evidence>
<organism evidence="2 3">
    <name type="scientific">Laodelphax striatellus</name>
    <name type="common">Small brown planthopper</name>
    <name type="synonym">Delphax striatella</name>
    <dbReference type="NCBI Taxonomy" id="195883"/>
    <lineage>
        <taxon>Eukaryota</taxon>
        <taxon>Metazoa</taxon>
        <taxon>Ecdysozoa</taxon>
        <taxon>Arthropoda</taxon>
        <taxon>Hexapoda</taxon>
        <taxon>Insecta</taxon>
        <taxon>Pterygota</taxon>
        <taxon>Neoptera</taxon>
        <taxon>Paraneoptera</taxon>
        <taxon>Hemiptera</taxon>
        <taxon>Auchenorrhyncha</taxon>
        <taxon>Fulgoroidea</taxon>
        <taxon>Delphacidae</taxon>
        <taxon>Criomorphinae</taxon>
        <taxon>Laodelphax</taxon>
    </lineage>
</organism>
<dbReference type="InParanoid" id="A0A482WZI7"/>
<name>A0A482WZI7_LAOST</name>
<gene>
    <name evidence="2" type="ORF">LSTR_LSTR003482</name>
</gene>
<comment type="caution">
    <text evidence="2">The sequence shown here is derived from an EMBL/GenBank/DDBJ whole genome shotgun (WGS) entry which is preliminary data.</text>
</comment>
<sequence>MNDQGDESLVFSSSDDYSNLEYKTCGKIAQLVLIRLEDAYCIDNKVCGSNQSMNTPILFSDSANWREETEDEKKDRERVREERPYGRK</sequence>
<dbReference type="AlphaFoldDB" id="A0A482WZI7"/>
<feature type="compositionally biased region" description="Basic and acidic residues" evidence="1">
    <location>
        <begin position="64"/>
        <end position="88"/>
    </location>
</feature>
<dbReference type="EMBL" id="QKKF02022000">
    <property type="protein sequence ID" value="RZF38676.1"/>
    <property type="molecule type" value="Genomic_DNA"/>
</dbReference>
<accession>A0A482WZI7</accession>
<protein>
    <submittedName>
        <fullName evidence="2">Uncharacterized protein</fullName>
    </submittedName>
</protein>
<reference evidence="2 3" key="1">
    <citation type="journal article" date="2017" name="Gigascience">
        <title>Genome sequence of the small brown planthopper, Laodelphax striatellus.</title>
        <authorList>
            <person name="Zhu J."/>
            <person name="Jiang F."/>
            <person name="Wang X."/>
            <person name="Yang P."/>
            <person name="Bao Y."/>
            <person name="Zhao W."/>
            <person name="Wang W."/>
            <person name="Lu H."/>
            <person name="Wang Q."/>
            <person name="Cui N."/>
            <person name="Li J."/>
            <person name="Chen X."/>
            <person name="Luo L."/>
            <person name="Yu J."/>
            <person name="Kang L."/>
            <person name="Cui F."/>
        </authorList>
    </citation>
    <scope>NUCLEOTIDE SEQUENCE [LARGE SCALE GENOMIC DNA]</scope>
    <source>
        <strain evidence="2">Lst14</strain>
    </source>
</reference>
<proteinExistence type="predicted"/>
<keyword evidence="3" id="KW-1185">Reference proteome</keyword>
<dbReference type="Proteomes" id="UP000291343">
    <property type="component" value="Unassembled WGS sequence"/>
</dbReference>
<feature type="region of interest" description="Disordered" evidence="1">
    <location>
        <begin position="58"/>
        <end position="88"/>
    </location>
</feature>
<evidence type="ECO:0000313" key="2">
    <source>
        <dbReference type="EMBL" id="RZF38676.1"/>
    </source>
</evidence>
<evidence type="ECO:0000313" key="3">
    <source>
        <dbReference type="Proteomes" id="UP000291343"/>
    </source>
</evidence>